<organism evidence="1">
    <name type="scientific">Anguilla anguilla</name>
    <name type="common">European freshwater eel</name>
    <name type="synonym">Muraena anguilla</name>
    <dbReference type="NCBI Taxonomy" id="7936"/>
    <lineage>
        <taxon>Eukaryota</taxon>
        <taxon>Metazoa</taxon>
        <taxon>Chordata</taxon>
        <taxon>Craniata</taxon>
        <taxon>Vertebrata</taxon>
        <taxon>Euteleostomi</taxon>
        <taxon>Actinopterygii</taxon>
        <taxon>Neopterygii</taxon>
        <taxon>Teleostei</taxon>
        <taxon>Anguilliformes</taxon>
        <taxon>Anguillidae</taxon>
        <taxon>Anguilla</taxon>
    </lineage>
</organism>
<dbReference type="EMBL" id="GBXM01009681">
    <property type="protein sequence ID" value="JAH98896.1"/>
    <property type="molecule type" value="Transcribed_RNA"/>
</dbReference>
<protein>
    <submittedName>
        <fullName evidence="1">Uncharacterized protein</fullName>
    </submittedName>
</protein>
<reference evidence="1" key="1">
    <citation type="submission" date="2014-11" db="EMBL/GenBank/DDBJ databases">
        <authorList>
            <person name="Amaro Gonzalez C."/>
        </authorList>
    </citation>
    <scope>NUCLEOTIDE SEQUENCE</scope>
</reference>
<name>A0A0E9X8Y1_ANGAN</name>
<proteinExistence type="predicted"/>
<sequence>MDTLGQALALVIGLKEKRHTTFLCLPSFHIKHRFVQLSHIFCNYNKKK</sequence>
<accession>A0A0E9X8Y1</accession>
<dbReference type="AlphaFoldDB" id="A0A0E9X8Y1"/>
<reference evidence="1" key="2">
    <citation type="journal article" date="2015" name="Fish Shellfish Immunol.">
        <title>Early steps in the European eel (Anguilla anguilla)-Vibrio vulnificus interaction in the gills: Role of the RtxA13 toxin.</title>
        <authorList>
            <person name="Callol A."/>
            <person name="Pajuelo D."/>
            <person name="Ebbesson L."/>
            <person name="Teles M."/>
            <person name="MacKenzie S."/>
            <person name="Amaro C."/>
        </authorList>
    </citation>
    <scope>NUCLEOTIDE SEQUENCE</scope>
</reference>
<evidence type="ECO:0000313" key="1">
    <source>
        <dbReference type="EMBL" id="JAH98896.1"/>
    </source>
</evidence>